<dbReference type="SUPFAM" id="SSF55073">
    <property type="entry name" value="Nucleotide cyclase"/>
    <property type="match status" value="1"/>
</dbReference>
<keyword evidence="7" id="KW-1185">Reference proteome</keyword>
<dbReference type="Gene3D" id="3.30.70.270">
    <property type="match status" value="1"/>
</dbReference>
<dbReference type="OrthoDB" id="9813903at2"/>
<dbReference type="SMART" id="SM00267">
    <property type="entry name" value="GGDEF"/>
    <property type="match status" value="1"/>
</dbReference>
<evidence type="ECO:0000256" key="4">
    <source>
        <dbReference type="SAM" id="Coils"/>
    </source>
</evidence>
<evidence type="ECO:0000256" key="3">
    <source>
        <dbReference type="ARBA" id="ARBA00034247"/>
    </source>
</evidence>
<comment type="cofactor">
    <cofactor evidence="1">
        <name>Mg(2+)</name>
        <dbReference type="ChEBI" id="CHEBI:18420"/>
    </cofactor>
</comment>
<dbReference type="GO" id="GO:0005886">
    <property type="term" value="C:plasma membrane"/>
    <property type="evidence" value="ECO:0007669"/>
    <property type="project" value="TreeGrafter"/>
</dbReference>
<dbReference type="Gene3D" id="3.30.450.20">
    <property type="entry name" value="PAS domain"/>
    <property type="match status" value="1"/>
</dbReference>
<dbReference type="Pfam" id="PF00990">
    <property type="entry name" value="GGDEF"/>
    <property type="match status" value="1"/>
</dbReference>
<dbReference type="InterPro" id="IPR000160">
    <property type="entry name" value="GGDEF_dom"/>
</dbReference>
<evidence type="ECO:0000259" key="5">
    <source>
        <dbReference type="PROSITE" id="PS50887"/>
    </source>
</evidence>
<dbReference type="AlphaFoldDB" id="A0A2N7U432"/>
<dbReference type="RefSeq" id="WP_102653437.1">
    <property type="nucleotide sequence ID" value="NZ_PNRF01000021.1"/>
</dbReference>
<evidence type="ECO:0000256" key="2">
    <source>
        <dbReference type="ARBA" id="ARBA00012528"/>
    </source>
</evidence>
<dbReference type="Pfam" id="PF08448">
    <property type="entry name" value="PAS_4"/>
    <property type="match status" value="1"/>
</dbReference>
<feature type="coiled-coil region" evidence="4">
    <location>
        <begin position="141"/>
        <end position="189"/>
    </location>
</feature>
<dbReference type="InterPro" id="IPR043128">
    <property type="entry name" value="Rev_trsase/Diguanyl_cyclase"/>
</dbReference>
<evidence type="ECO:0000256" key="1">
    <source>
        <dbReference type="ARBA" id="ARBA00001946"/>
    </source>
</evidence>
<gene>
    <name evidence="6" type="ORF">C1H69_10910</name>
</gene>
<dbReference type="SUPFAM" id="SSF55785">
    <property type="entry name" value="PYP-like sensor domain (PAS domain)"/>
    <property type="match status" value="1"/>
</dbReference>
<protein>
    <recommendedName>
        <fullName evidence="2">diguanylate cyclase</fullName>
        <ecNumber evidence="2">2.7.7.65</ecNumber>
    </recommendedName>
</protein>
<evidence type="ECO:0000313" key="7">
    <source>
        <dbReference type="Proteomes" id="UP000235803"/>
    </source>
</evidence>
<feature type="domain" description="GGDEF" evidence="5">
    <location>
        <begin position="217"/>
        <end position="342"/>
    </location>
</feature>
<dbReference type="GO" id="GO:0052621">
    <property type="term" value="F:diguanylate cyclase activity"/>
    <property type="evidence" value="ECO:0007669"/>
    <property type="project" value="UniProtKB-EC"/>
</dbReference>
<dbReference type="InterPro" id="IPR013656">
    <property type="entry name" value="PAS_4"/>
</dbReference>
<dbReference type="EMBL" id="PNRF01000021">
    <property type="protein sequence ID" value="PMR75183.1"/>
    <property type="molecule type" value="Genomic_DNA"/>
</dbReference>
<dbReference type="GO" id="GO:0043709">
    <property type="term" value="P:cell adhesion involved in single-species biofilm formation"/>
    <property type="evidence" value="ECO:0007669"/>
    <property type="project" value="TreeGrafter"/>
</dbReference>
<dbReference type="PROSITE" id="PS50887">
    <property type="entry name" value="GGDEF"/>
    <property type="match status" value="1"/>
</dbReference>
<organism evidence="6 7">
    <name type="scientific">Billgrantia endophytica</name>
    <dbReference type="NCBI Taxonomy" id="2033802"/>
    <lineage>
        <taxon>Bacteria</taxon>
        <taxon>Pseudomonadati</taxon>
        <taxon>Pseudomonadota</taxon>
        <taxon>Gammaproteobacteria</taxon>
        <taxon>Oceanospirillales</taxon>
        <taxon>Halomonadaceae</taxon>
        <taxon>Billgrantia</taxon>
    </lineage>
</organism>
<dbReference type="InterPro" id="IPR050469">
    <property type="entry name" value="Diguanylate_Cyclase"/>
</dbReference>
<dbReference type="InterPro" id="IPR029787">
    <property type="entry name" value="Nucleotide_cyclase"/>
</dbReference>
<dbReference type="PANTHER" id="PTHR45138:SF9">
    <property type="entry name" value="DIGUANYLATE CYCLASE DGCM-RELATED"/>
    <property type="match status" value="1"/>
</dbReference>
<dbReference type="GO" id="GO:1902201">
    <property type="term" value="P:negative regulation of bacterial-type flagellum-dependent cell motility"/>
    <property type="evidence" value="ECO:0007669"/>
    <property type="project" value="TreeGrafter"/>
</dbReference>
<dbReference type="PANTHER" id="PTHR45138">
    <property type="entry name" value="REGULATORY COMPONENTS OF SENSORY TRANSDUCTION SYSTEM"/>
    <property type="match status" value="1"/>
</dbReference>
<dbReference type="EC" id="2.7.7.65" evidence="2"/>
<dbReference type="NCBIfam" id="TIGR00254">
    <property type="entry name" value="GGDEF"/>
    <property type="match status" value="1"/>
</dbReference>
<name>A0A2N7U432_9GAMM</name>
<dbReference type="CDD" id="cd01949">
    <property type="entry name" value="GGDEF"/>
    <property type="match status" value="1"/>
</dbReference>
<keyword evidence="4" id="KW-0175">Coiled coil</keyword>
<dbReference type="InterPro" id="IPR035965">
    <property type="entry name" value="PAS-like_dom_sf"/>
</dbReference>
<reference evidence="6 7" key="1">
    <citation type="submission" date="2018-01" db="EMBL/GenBank/DDBJ databases">
        <title>Halomonas endophytica sp. nov., isolated from storage liquid in the stems of Populus euphratica.</title>
        <authorList>
            <person name="Chen C."/>
        </authorList>
    </citation>
    <scope>NUCLEOTIDE SEQUENCE [LARGE SCALE GENOMIC DNA]</scope>
    <source>
        <strain evidence="6 7">MC28</strain>
    </source>
</reference>
<dbReference type="Proteomes" id="UP000235803">
    <property type="component" value="Unassembled WGS sequence"/>
</dbReference>
<proteinExistence type="predicted"/>
<dbReference type="FunFam" id="3.30.70.270:FF:000001">
    <property type="entry name" value="Diguanylate cyclase domain protein"/>
    <property type="match status" value="1"/>
</dbReference>
<evidence type="ECO:0000313" key="6">
    <source>
        <dbReference type="EMBL" id="PMR75183.1"/>
    </source>
</evidence>
<accession>A0A2N7U432</accession>
<comment type="caution">
    <text evidence="6">The sequence shown here is derived from an EMBL/GenBank/DDBJ whole genome shotgun (WGS) entry which is preliminary data.</text>
</comment>
<sequence>MEQEQPQSPDTPLSVTLFAGLSDIELIRELWNHFPENMFLVRVESEDDFIMEAVNPAQKATLGAACEGRRLHDFLPRDTADAIWARYHECVVSDMPMRYQESATYFDPEGVECFGHWLTLLVPIHHHSHRVTHLFGISQDLTELQLAREALERQNQRLEARVAERTAELRAANDELQSLNARLEELATRDFLTSAYNRRHLESLAESELRRVDRSGAPLCMLMIDLDEFKQVNDALGHAAGDAVLRRVADTLRAELRDSDLLGRYGGDEFVIVLPDTRLEEALATAERLRHAVQASTQTTISLGVAQYQPGDIHLGELTQRADHQLLDAKRDGRNRIGIESM</sequence>
<comment type="catalytic activity">
    <reaction evidence="3">
        <text>2 GTP = 3',3'-c-di-GMP + 2 diphosphate</text>
        <dbReference type="Rhea" id="RHEA:24898"/>
        <dbReference type="ChEBI" id="CHEBI:33019"/>
        <dbReference type="ChEBI" id="CHEBI:37565"/>
        <dbReference type="ChEBI" id="CHEBI:58805"/>
        <dbReference type="EC" id="2.7.7.65"/>
    </reaction>
</comment>